<protein>
    <submittedName>
        <fullName evidence="2">Uncharacterized protein</fullName>
    </submittedName>
</protein>
<evidence type="ECO:0000256" key="1">
    <source>
        <dbReference type="SAM" id="MobiDB-lite"/>
    </source>
</evidence>
<feature type="region of interest" description="Disordered" evidence="1">
    <location>
        <begin position="1"/>
        <end position="23"/>
    </location>
</feature>
<accession>A0A0A9FYZ1</accession>
<evidence type="ECO:0000313" key="2">
    <source>
        <dbReference type="EMBL" id="JAE15516.1"/>
    </source>
</evidence>
<sequence length="74" mass="8044">MLQQRLLRQGRRHQPAGDELSGGGLLVRRRVRPERVAGDVWALLCRPPIGDAVPGAGYDDSCCCHSKAAQLLPV</sequence>
<name>A0A0A9FYZ1_ARUDO</name>
<reference evidence="2" key="2">
    <citation type="journal article" date="2015" name="Data Brief">
        <title>Shoot transcriptome of the giant reed, Arundo donax.</title>
        <authorList>
            <person name="Barrero R.A."/>
            <person name="Guerrero F.D."/>
            <person name="Moolhuijzen P."/>
            <person name="Goolsby J.A."/>
            <person name="Tidwell J."/>
            <person name="Bellgard S.E."/>
            <person name="Bellgard M.I."/>
        </authorList>
    </citation>
    <scope>NUCLEOTIDE SEQUENCE</scope>
    <source>
        <tissue evidence="2">Shoot tissue taken approximately 20 cm above the soil surface</tissue>
    </source>
</reference>
<proteinExistence type="predicted"/>
<organism evidence="2">
    <name type="scientific">Arundo donax</name>
    <name type="common">Giant reed</name>
    <name type="synonym">Donax arundinaceus</name>
    <dbReference type="NCBI Taxonomy" id="35708"/>
    <lineage>
        <taxon>Eukaryota</taxon>
        <taxon>Viridiplantae</taxon>
        <taxon>Streptophyta</taxon>
        <taxon>Embryophyta</taxon>
        <taxon>Tracheophyta</taxon>
        <taxon>Spermatophyta</taxon>
        <taxon>Magnoliopsida</taxon>
        <taxon>Liliopsida</taxon>
        <taxon>Poales</taxon>
        <taxon>Poaceae</taxon>
        <taxon>PACMAD clade</taxon>
        <taxon>Arundinoideae</taxon>
        <taxon>Arundineae</taxon>
        <taxon>Arundo</taxon>
    </lineage>
</organism>
<reference evidence="2" key="1">
    <citation type="submission" date="2014-09" db="EMBL/GenBank/DDBJ databases">
        <authorList>
            <person name="Magalhaes I.L.F."/>
            <person name="Oliveira U."/>
            <person name="Santos F.R."/>
            <person name="Vidigal T.H.D.A."/>
            <person name="Brescovit A.D."/>
            <person name="Santos A.J."/>
        </authorList>
    </citation>
    <scope>NUCLEOTIDE SEQUENCE</scope>
    <source>
        <tissue evidence="2">Shoot tissue taken approximately 20 cm above the soil surface</tissue>
    </source>
</reference>
<dbReference type="AlphaFoldDB" id="A0A0A9FYZ1"/>
<dbReference type="EMBL" id="GBRH01182380">
    <property type="protein sequence ID" value="JAE15516.1"/>
    <property type="molecule type" value="Transcribed_RNA"/>
</dbReference>